<keyword evidence="6" id="KW-1185">Reference proteome</keyword>
<dbReference type="CDD" id="cd16869">
    <property type="entry name" value="ARID_ARID5"/>
    <property type="match status" value="1"/>
</dbReference>
<dbReference type="GO" id="GO:0005634">
    <property type="term" value="C:nucleus"/>
    <property type="evidence" value="ECO:0007669"/>
    <property type="project" value="TreeGrafter"/>
</dbReference>
<protein>
    <submittedName>
        <fullName evidence="7">AT-rich interactive domain-containing protein 5B</fullName>
    </submittedName>
</protein>
<dbReference type="SMART" id="SM01014">
    <property type="entry name" value="ARID"/>
    <property type="match status" value="1"/>
</dbReference>
<dbReference type="SMART" id="SM00501">
    <property type="entry name" value="BRIGHT"/>
    <property type="match status" value="1"/>
</dbReference>
<evidence type="ECO:0000256" key="4">
    <source>
        <dbReference type="SAM" id="MobiDB-lite"/>
    </source>
</evidence>
<feature type="compositionally biased region" description="Low complexity" evidence="4">
    <location>
        <begin position="833"/>
        <end position="846"/>
    </location>
</feature>
<evidence type="ECO:0000259" key="5">
    <source>
        <dbReference type="PROSITE" id="PS51011"/>
    </source>
</evidence>
<feature type="compositionally biased region" description="Polar residues" evidence="4">
    <location>
        <begin position="821"/>
        <end position="831"/>
    </location>
</feature>
<feature type="region of interest" description="Disordered" evidence="4">
    <location>
        <begin position="389"/>
        <end position="525"/>
    </location>
</feature>
<feature type="region of interest" description="Disordered" evidence="4">
    <location>
        <begin position="655"/>
        <end position="726"/>
    </location>
</feature>
<keyword evidence="2" id="KW-0804">Transcription</keyword>
<gene>
    <name evidence="7" type="primary">zgc:77151</name>
</gene>
<dbReference type="Gene3D" id="2.30.30.490">
    <property type="match status" value="1"/>
</dbReference>
<dbReference type="InterPro" id="IPR051232">
    <property type="entry name" value="ARID/SWI1_ChromRemod"/>
</dbReference>
<keyword evidence="1" id="KW-0805">Transcription regulation</keyword>
<dbReference type="InterPro" id="IPR036431">
    <property type="entry name" value="ARID_dom_sf"/>
</dbReference>
<dbReference type="STRING" id="52670.A0A2I4AV66"/>
<dbReference type="GO" id="GO:0006357">
    <property type="term" value="P:regulation of transcription by RNA polymerase II"/>
    <property type="evidence" value="ECO:0007669"/>
    <property type="project" value="TreeGrafter"/>
</dbReference>
<evidence type="ECO:0000256" key="1">
    <source>
        <dbReference type="ARBA" id="ARBA00023015"/>
    </source>
</evidence>
<dbReference type="GO" id="GO:0000976">
    <property type="term" value="F:transcription cis-regulatory region binding"/>
    <property type="evidence" value="ECO:0007669"/>
    <property type="project" value="TreeGrafter"/>
</dbReference>
<feature type="compositionally biased region" description="Basic residues" evidence="4">
    <location>
        <begin position="402"/>
        <end position="418"/>
    </location>
</feature>
<keyword evidence="3" id="KW-0539">Nucleus</keyword>
<dbReference type="SUPFAM" id="SSF46774">
    <property type="entry name" value="ARID-like"/>
    <property type="match status" value="1"/>
</dbReference>
<dbReference type="Proteomes" id="UP000192220">
    <property type="component" value="Unplaced"/>
</dbReference>
<evidence type="ECO:0000256" key="2">
    <source>
        <dbReference type="ARBA" id="ARBA00023163"/>
    </source>
</evidence>
<evidence type="ECO:0000313" key="7">
    <source>
        <dbReference type="RefSeq" id="XP_013859379.1"/>
    </source>
</evidence>
<feature type="compositionally biased region" description="Polar residues" evidence="4">
    <location>
        <begin position="665"/>
        <end position="681"/>
    </location>
</feature>
<dbReference type="KEGG" id="alim:106514593"/>
<evidence type="ECO:0000256" key="3">
    <source>
        <dbReference type="ARBA" id="ARBA00023242"/>
    </source>
</evidence>
<dbReference type="PANTHER" id="PTHR13964">
    <property type="entry name" value="RBP-RELATED"/>
    <property type="match status" value="1"/>
</dbReference>
<feature type="region of interest" description="Disordered" evidence="4">
    <location>
        <begin position="247"/>
        <end position="269"/>
    </location>
</feature>
<dbReference type="PANTHER" id="PTHR13964:SF41">
    <property type="entry name" value="AT-RICH INTERACTIVE DOMAIN-CONTAINING PROTEIN 5B"/>
    <property type="match status" value="1"/>
</dbReference>
<feature type="region of interest" description="Disordered" evidence="4">
    <location>
        <begin position="119"/>
        <end position="152"/>
    </location>
</feature>
<dbReference type="RefSeq" id="XP_013859379.1">
    <property type="nucleotide sequence ID" value="XM_014003925.1"/>
</dbReference>
<feature type="region of interest" description="Disordered" evidence="4">
    <location>
        <begin position="886"/>
        <end position="953"/>
    </location>
</feature>
<organism evidence="6 7">
    <name type="scientific">Austrofundulus limnaeus</name>
    <name type="common">Annual killifish</name>
    <dbReference type="NCBI Taxonomy" id="52670"/>
    <lineage>
        <taxon>Eukaryota</taxon>
        <taxon>Metazoa</taxon>
        <taxon>Chordata</taxon>
        <taxon>Craniata</taxon>
        <taxon>Vertebrata</taxon>
        <taxon>Euteleostomi</taxon>
        <taxon>Actinopterygii</taxon>
        <taxon>Neopterygii</taxon>
        <taxon>Teleostei</taxon>
        <taxon>Neoteleostei</taxon>
        <taxon>Acanthomorphata</taxon>
        <taxon>Ovalentaria</taxon>
        <taxon>Atherinomorphae</taxon>
        <taxon>Cyprinodontiformes</taxon>
        <taxon>Rivulidae</taxon>
        <taxon>Austrofundulus</taxon>
    </lineage>
</organism>
<dbReference type="OrthoDB" id="1938591at2759"/>
<feature type="domain" description="ARID" evidence="5">
    <location>
        <begin position="292"/>
        <end position="384"/>
    </location>
</feature>
<dbReference type="FunFam" id="1.10.150.60:FF:000015">
    <property type="entry name" value="AT-rich interactive domain-containing protein 5B"/>
    <property type="match status" value="1"/>
</dbReference>
<dbReference type="Pfam" id="PF01388">
    <property type="entry name" value="ARID"/>
    <property type="match status" value="1"/>
</dbReference>
<reference evidence="7" key="1">
    <citation type="submission" date="2025-08" db="UniProtKB">
        <authorList>
            <consortium name="RefSeq"/>
        </authorList>
    </citation>
    <scope>IDENTIFICATION</scope>
    <source>
        <strain evidence="7">Quisiro</strain>
        <tissue evidence="7">Liver</tissue>
    </source>
</reference>
<dbReference type="Gene3D" id="1.10.150.60">
    <property type="entry name" value="ARID DNA-binding domain"/>
    <property type="match status" value="1"/>
</dbReference>
<evidence type="ECO:0000313" key="6">
    <source>
        <dbReference type="Proteomes" id="UP000192220"/>
    </source>
</evidence>
<feature type="region of interest" description="Disordered" evidence="4">
    <location>
        <begin position="795"/>
        <end position="861"/>
    </location>
</feature>
<dbReference type="InParanoid" id="A0A2I4AV66"/>
<feature type="compositionally biased region" description="Pro residues" evidence="4">
    <location>
        <begin position="428"/>
        <end position="444"/>
    </location>
</feature>
<accession>A0A2I4AV66</accession>
<dbReference type="AlphaFoldDB" id="A0A2I4AV66"/>
<dbReference type="PROSITE" id="PS51011">
    <property type="entry name" value="ARID"/>
    <property type="match status" value="1"/>
</dbReference>
<dbReference type="InterPro" id="IPR043151">
    <property type="entry name" value="BAH_sf"/>
</dbReference>
<proteinExistence type="predicted"/>
<name>A0A2I4AV66_AUSLI</name>
<dbReference type="InterPro" id="IPR001606">
    <property type="entry name" value="ARID_dom"/>
</dbReference>
<feature type="compositionally biased region" description="Low complexity" evidence="4">
    <location>
        <begin position="445"/>
        <end position="512"/>
    </location>
</feature>
<sequence>MEHNAIQWLGAPSCQRGSYAFYKSVSSRTQPDGPVQVWKLGEFYFVRCGPESPVCIAEVTLLWEDQTRRHLLASARLYFLPEDTPKGRTREHGEDEVVAVSRKMVVRVEDLVQWSCSESAGWSRNPKSPPDETNGVHSPPPSSNATEDPQEEKQLLEVKTEDEALQQPGVKVLSYPQYCRYRSLQRRIQDGARGPELQDPHLLALGGIKVLPGARVMYCRDTFNHPTLESSACFSWQFRCPSLSLRGRPRKRRSRDSRDSPTSSQSESWIDRMKENVMGSVEVGCEGSWLPHPEEQLFLDQLYIFMEHHGSPIHKVPNLGFKKIDLFLMFSVVKRLGGYKKVTMERLWKVVYNELGGCPGSTSAATCTRRHYERLLLPYEDHLRAGGADFKVPESPISPKPRAIRGRKPLHRGRKPGPKPKEKKVLPAAPPPPPPPPLPPPPPTAVADGSGLVVDGSGPVVDGSGPVVDGSSRTVADGSGPVVDGSGPVVDGSSPVVDGSGPVVNPNGPAVVKRGRGRPPGTRNKSTLMAQAKLGAQRQAKANVALMEPQLLAPLPVKGRGGATSSSTTHRLIQPALLPLNLPLSPDLSPLSPPLFSFQTKAKELKLSRGDSVAPPPAVLVSALPRFVGGPLGGFSPTKGVCPLDVIRSRISLQRAPDSPALTPQDPTQHRPTIYTLQPKSGSPDPPHPSVDQLHQNHCSGCTMEDGGQRGAGRDPRSRPPLPPLRVLPLNLDCDVQVRQLMRTRHHDPSQLQTFTRRLSEALSQNLTLKPTCSPITPPPEQALPLNLSKRFAPKRTSAEGPELSWQAVNGTADPPGAKNSRPSFQDQAQDFSLGARSSSGVRAGGPNVDLRSQEEPADLSSPSRIRAFLLGLPPFQVKLEEDLNGTRFTKFPPPPESETQRTETKEGGVSVKVEAEQSVSKLQNLEERDPAPCSGPVGLPGAGPSNSDTHCF</sequence>